<comment type="caution">
    <text evidence="1">The sequence shown here is derived from an EMBL/GenBank/DDBJ whole genome shotgun (WGS) entry which is preliminary data.</text>
</comment>
<accession>A0AAW2Z662</accession>
<dbReference type="EMBL" id="JAOPGA020001037">
    <property type="protein sequence ID" value="KAL0484394.1"/>
    <property type="molecule type" value="Genomic_DNA"/>
</dbReference>
<name>A0AAW2Z662_9EUKA</name>
<gene>
    <name evidence="1" type="ORF">AKO1_005052</name>
</gene>
<evidence type="ECO:0000313" key="2">
    <source>
        <dbReference type="Proteomes" id="UP001431209"/>
    </source>
</evidence>
<keyword evidence="2" id="KW-1185">Reference proteome</keyword>
<organism evidence="1 2">
    <name type="scientific">Acrasis kona</name>
    <dbReference type="NCBI Taxonomy" id="1008807"/>
    <lineage>
        <taxon>Eukaryota</taxon>
        <taxon>Discoba</taxon>
        <taxon>Heterolobosea</taxon>
        <taxon>Tetramitia</taxon>
        <taxon>Eutetramitia</taxon>
        <taxon>Acrasidae</taxon>
        <taxon>Acrasis</taxon>
    </lineage>
</organism>
<sequence length="110" mass="12484">MGDNNILKRLNSLFRRRKVSDSSIDRKEDKLISQASFKMQKSMAITFDQDNYGCTLKRCDTEYTRKNGKTNTLKRSVSNLFASAGRATDVVFDGYSPRALGLVEVEAVMY</sequence>
<evidence type="ECO:0000313" key="1">
    <source>
        <dbReference type="EMBL" id="KAL0484394.1"/>
    </source>
</evidence>
<proteinExistence type="predicted"/>
<protein>
    <submittedName>
        <fullName evidence="1">Uncharacterized protein</fullName>
    </submittedName>
</protein>
<reference evidence="1 2" key="1">
    <citation type="submission" date="2024-03" db="EMBL/GenBank/DDBJ databases">
        <title>The Acrasis kona genome and developmental transcriptomes reveal deep origins of eukaryotic multicellular pathways.</title>
        <authorList>
            <person name="Sheikh S."/>
            <person name="Fu C.-J."/>
            <person name="Brown M.W."/>
            <person name="Baldauf S.L."/>
        </authorList>
    </citation>
    <scope>NUCLEOTIDE SEQUENCE [LARGE SCALE GENOMIC DNA]</scope>
    <source>
        <strain evidence="1 2">ATCC MYA-3509</strain>
    </source>
</reference>
<dbReference type="AlphaFoldDB" id="A0AAW2Z662"/>
<dbReference type="Proteomes" id="UP001431209">
    <property type="component" value="Unassembled WGS sequence"/>
</dbReference>